<evidence type="ECO:0000313" key="1">
    <source>
        <dbReference type="EMBL" id="AUN97839.1"/>
    </source>
</evidence>
<dbReference type="RefSeq" id="WP_102243132.1">
    <property type="nucleotide sequence ID" value="NZ_CP025704.1"/>
</dbReference>
<dbReference type="Proteomes" id="UP000235584">
    <property type="component" value="Chromosome"/>
</dbReference>
<reference evidence="1 2" key="1">
    <citation type="submission" date="2018-01" db="EMBL/GenBank/DDBJ databases">
        <title>Complete genome sequence of Bacteriovorax stolpii DSM12778.</title>
        <authorList>
            <person name="Tang B."/>
            <person name="Chang J."/>
        </authorList>
    </citation>
    <scope>NUCLEOTIDE SEQUENCE [LARGE SCALE GENOMIC DNA]</scope>
    <source>
        <strain evidence="1 2">DSM 12778</strain>
    </source>
</reference>
<sequence>MEKLEYNNSLFSPKGKLNRLFYALHNAFWFLIGFRYIYYPGILVAVQSSPQFPQLIHILSSNPQTKTIVPFLSSTVGQSTLDIVLKFVFILILRLVDIKRIRDIVNRNLTKVESVLTIVFLSLPYIDFLSTIILVLLPPNKYATNAIHEEIKKKDLGEARREHNLQDLKRLFESGRISRAEYEAALKKFKS</sequence>
<organism evidence="1 2">
    <name type="scientific">Bacteriovorax stolpii</name>
    <name type="common">Bdellovibrio stolpii</name>
    <dbReference type="NCBI Taxonomy" id="960"/>
    <lineage>
        <taxon>Bacteria</taxon>
        <taxon>Pseudomonadati</taxon>
        <taxon>Bdellovibrionota</taxon>
        <taxon>Bacteriovoracia</taxon>
        <taxon>Bacteriovoracales</taxon>
        <taxon>Bacteriovoracaceae</taxon>
        <taxon>Bacteriovorax</taxon>
    </lineage>
</organism>
<dbReference type="KEGG" id="bsto:C0V70_06890"/>
<accession>A0A2K9NQP7</accession>
<gene>
    <name evidence="1" type="ORF">C0V70_06890</name>
</gene>
<proteinExistence type="predicted"/>
<evidence type="ECO:0000313" key="2">
    <source>
        <dbReference type="Proteomes" id="UP000235584"/>
    </source>
</evidence>
<dbReference type="EMBL" id="CP025704">
    <property type="protein sequence ID" value="AUN97839.1"/>
    <property type="molecule type" value="Genomic_DNA"/>
</dbReference>
<protein>
    <submittedName>
        <fullName evidence="1">Uncharacterized protein</fullName>
    </submittedName>
</protein>
<name>A0A2K9NQP7_BACTC</name>
<dbReference type="AlphaFoldDB" id="A0A2K9NQP7"/>
<keyword evidence="2" id="KW-1185">Reference proteome</keyword>